<organism evidence="1 2">
    <name type="scientific">Tanacetum coccineum</name>
    <dbReference type="NCBI Taxonomy" id="301880"/>
    <lineage>
        <taxon>Eukaryota</taxon>
        <taxon>Viridiplantae</taxon>
        <taxon>Streptophyta</taxon>
        <taxon>Embryophyta</taxon>
        <taxon>Tracheophyta</taxon>
        <taxon>Spermatophyta</taxon>
        <taxon>Magnoliopsida</taxon>
        <taxon>eudicotyledons</taxon>
        <taxon>Gunneridae</taxon>
        <taxon>Pentapetalae</taxon>
        <taxon>asterids</taxon>
        <taxon>campanulids</taxon>
        <taxon>Asterales</taxon>
        <taxon>Asteraceae</taxon>
        <taxon>Asteroideae</taxon>
        <taxon>Anthemideae</taxon>
        <taxon>Anthemidinae</taxon>
        <taxon>Tanacetum</taxon>
    </lineage>
</organism>
<gene>
    <name evidence="1" type="ORF">Tco_0624714</name>
</gene>
<accession>A0ABQ4WEQ3</accession>
<dbReference type="EMBL" id="BQNB010008579">
    <property type="protein sequence ID" value="GJS51352.1"/>
    <property type="molecule type" value="Genomic_DNA"/>
</dbReference>
<evidence type="ECO:0000313" key="2">
    <source>
        <dbReference type="Proteomes" id="UP001151760"/>
    </source>
</evidence>
<name>A0ABQ4WEQ3_9ASTR</name>
<sequence length="83" mass="9575">MVQKGHRRKELKENFNTASFMVNTARTCNAVKKQQVTIWDKEVTILILLGSWVTTAWDAWDERSTAAFKILVLLDATVKEYTD</sequence>
<reference evidence="1" key="2">
    <citation type="submission" date="2022-01" db="EMBL/GenBank/DDBJ databases">
        <authorList>
            <person name="Yamashiro T."/>
            <person name="Shiraishi A."/>
            <person name="Satake H."/>
            <person name="Nakayama K."/>
        </authorList>
    </citation>
    <scope>NUCLEOTIDE SEQUENCE</scope>
</reference>
<reference evidence="1" key="1">
    <citation type="journal article" date="2022" name="Int. J. Mol. Sci.">
        <title>Draft Genome of Tanacetum Coccineum: Genomic Comparison of Closely Related Tanacetum-Family Plants.</title>
        <authorList>
            <person name="Yamashiro T."/>
            <person name="Shiraishi A."/>
            <person name="Nakayama K."/>
            <person name="Satake H."/>
        </authorList>
    </citation>
    <scope>NUCLEOTIDE SEQUENCE</scope>
</reference>
<protein>
    <submittedName>
        <fullName evidence="1">Uncharacterized protein</fullName>
    </submittedName>
</protein>
<keyword evidence="2" id="KW-1185">Reference proteome</keyword>
<dbReference type="Proteomes" id="UP001151760">
    <property type="component" value="Unassembled WGS sequence"/>
</dbReference>
<proteinExistence type="predicted"/>
<evidence type="ECO:0000313" key="1">
    <source>
        <dbReference type="EMBL" id="GJS51352.1"/>
    </source>
</evidence>
<comment type="caution">
    <text evidence="1">The sequence shown here is derived from an EMBL/GenBank/DDBJ whole genome shotgun (WGS) entry which is preliminary data.</text>
</comment>